<dbReference type="Pfam" id="PF24626">
    <property type="entry name" value="SH3_Tf2-1"/>
    <property type="match status" value="1"/>
</dbReference>
<sequence>MNKGVLQILIFEVVYGKTPGHYLDLVPISNPTITSKKAEDLVVSMARVHEDVKKKLEESNEKYSEAANAHQRVKIFREGLVWVYLKKGRFPSGAYDKLKEKKIGPCRILKKINDNAYKIELPSNIRTHPTFDVQDLSEYLGEFNSNSRASFFSQGEYDAAVH</sequence>
<organism evidence="3 4">
    <name type="scientific">Prunus dulcis</name>
    <name type="common">Almond</name>
    <name type="synonym">Amygdalus dulcis</name>
    <dbReference type="NCBI Taxonomy" id="3755"/>
    <lineage>
        <taxon>Eukaryota</taxon>
        <taxon>Viridiplantae</taxon>
        <taxon>Streptophyta</taxon>
        <taxon>Embryophyta</taxon>
        <taxon>Tracheophyta</taxon>
        <taxon>Spermatophyta</taxon>
        <taxon>Magnoliopsida</taxon>
        <taxon>eudicotyledons</taxon>
        <taxon>Gunneridae</taxon>
        <taxon>Pentapetalae</taxon>
        <taxon>rosids</taxon>
        <taxon>fabids</taxon>
        <taxon>Rosales</taxon>
        <taxon>Rosaceae</taxon>
        <taxon>Amygdaloideae</taxon>
        <taxon>Amygdaleae</taxon>
        <taxon>Prunus</taxon>
    </lineage>
</organism>
<proteinExistence type="predicted"/>
<dbReference type="Proteomes" id="UP001054821">
    <property type="component" value="Chromosome 5"/>
</dbReference>
<evidence type="ECO:0000256" key="1">
    <source>
        <dbReference type="SAM" id="Coils"/>
    </source>
</evidence>
<keyword evidence="4" id="KW-1185">Reference proteome</keyword>
<feature type="domain" description="Tf2-1-like SH3-like" evidence="2">
    <location>
        <begin position="80"/>
        <end position="139"/>
    </location>
</feature>
<dbReference type="PANTHER" id="PTHR35046:SF26">
    <property type="entry name" value="RNA-DIRECTED DNA POLYMERASE"/>
    <property type="match status" value="1"/>
</dbReference>
<dbReference type="EMBL" id="JAJFAZ020000005">
    <property type="protein sequence ID" value="KAI5330287.1"/>
    <property type="molecule type" value="Genomic_DNA"/>
</dbReference>
<keyword evidence="1" id="KW-0175">Coiled coil</keyword>
<dbReference type="InterPro" id="IPR056924">
    <property type="entry name" value="SH3_Tf2-1"/>
</dbReference>
<reference evidence="3 4" key="1">
    <citation type="journal article" date="2022" name="G3 (Bethesda)">
        <title>Whole-genome sequence and methylome profiling of the almond [Prunus dulcis (Mill.) D.A. Webb] cultivar 'Nonpareil'.</title>
        <authorList>
            <person name="D'Amico-Willman K.M."/>
            <person name="Ouma W.Z."/>
            <person name="Meulia T."/>
            <person name="Sideli G.M."/>
            <person name="Gradziel T.M."/>
            <person name="Fresnedo-Ramirez J."/>
        </authorList>
    </citation>
    <scope>NUCLEOTIDE SEQUENCE [LARGE SCALE GENOMIC DNA]</scope>
    <source>
        <strain evidence="3">Clone GOH B32 T37-40</strain>
    </source>
</reference>
<feature type="coiled-coil region" evidence="1">
    <location>
        <begin position="46"/>
        <end position="73"/>
    </location>
</feature>
<gene>
    <name evidence="3" type="ORF">L3X38_029685</name>
</gene>
<comment type="caution">
    <text evidence="3">The sequence shown here is derived from an EMBL/GenBank/DDBJ whole genome shotgun (WGS) entry which is preliminary data.</text>
</comment>
<accession>A0AAD4VUW3</accession>
<evidence type="ECO:0000313" key="3">
    <source>
        <dbReference type="EMBL" id="KAI5330287.1"/>
    </source>
</evidence>
<protein>
    <recommendedName>
        <fullName evidence="2">Tf2-1-like SH3-like domain-containing protein</fullName>
    </recommendedName>
</protein>
<dbReference type="PANTHER" id="PTHR35046">
    <property type="entry name" value="ZINC KNUCKLE (CCHC-TYPE) FAMILY PROTEIN"/>
    <property type="match status" value="1"/>
</dbReference>
<evidence type="ECO:0000259" key="2">
    <source>
        <dbReference type="Pfam" id="PF24626"/>
    </source>
</evidence>
<name>A0AAD4VUW3_PRUDU</name>
<evidence type="ECO:0000313" key="4">
    <source>
        <dbReference type="Proteomes" id="UP001054821"/>
    </source>
</evidence>
<dbReference type="AlphaFoldDB" id="A0AAD4VUW3"/>